<evidence type="ECO:0000256" key="1">
    <source>
        <dbReference type="SAM" id="Phobius"/>
    </source>
</evidence>
<protein>
    <recommendedName>
        <fullName evidence="4">DUF2946 domain-containing protein</fullName>
    </recommendedName>
</protein>
<keyword evidence="1" id="KW-1133">Transmembrane helix</keyword>
<keyword evidence="1" id="KW-0472">Membrane</keyword>
<name>A0A2A7SFL7_BURGA</name>
<keyword evidence="1" id="KW-0812">Transmembrane</keyword>
<dbReference type="EMBL" id="PDDY01000001">
    <property type="protein sequence ID" value="PEH42060.1"/>
    <property type="molecule type" value="Genomic_DNA"/>
</dbReference>
<accession>A0A2A7SFL7</accession>
<dbReference type="RefSeq" id="WP_098151865.1">
    <property type="nucleotide sequence ID" value="NZ_CADEXJ010000002.1"/>
</dbReference>
<dbReference type="Proteomes" id="UP000220629">
    <property type="component" value="Unassembled WGS sequence"/>
</dbReference>
<evidence type="ECO:0008006" key="4">
    <source>
        <dbReference type="Google" id="ProtNLM"/>
    </source>
</evidence>
<proteinExistence type="predicted"/>
<gene>
    <name evidence="2" type="ORF">CRM94_07860</name>
</gene>
<sequence>MNALRHFLLRGGVATRLLWGLLLAVLLSRALISGAVMLDPDGPDAGAVVLCSGHGPLLLGAAALAARFDADAPITPANDAAALASRLTHHDHEGAGDSSSAAGNPGDICPFAIALFTALASCLLLVLLFAFSIARAAWPRPVTRHAPRLTIGDRPPSRAPPLFA</sequence>
<evidence type="ECO:0000313" key="3">
    <source>
        <dbReference type="Proteomes" id="UP000220629"/>
    </source>
</evidence>
<comment type="caution">
    <text evidence="2">The sequence shown here is derived from an EMBL/GenBank/DDBJ whole genome shotgun (WGS) entry which is preliminary data.</text>
</comment>
<organism evidence="2 3">
    <name type="scientific">Burkholderia gladioli</name>
    <name type="common">Pseudomonas marginata</name>
    <name type="synonym">Phytomonas marginata</name>
    <dbReference type="NCBI Taxonomy" id="28095"/>
    <lineage>
        <taxon>Bacteria</taxon>
        <taxon>Pseudomonadati</taxon>
        <taxon>Pseudomonadota</taxon>
        <taxon>Betaproteobacteria</taxon>
        <taxon>Burkholderiales</taxon>
        <taxon>Burkholderiaceae</taxon>
        <taxon>Burkholderia</taxon>
    </lineage>
</organism>
<evidence type="ECO:0000313" key="2">
    <source>
        <dbReference type="EMBL" id="PEH42060.1"/>
    </source>
</evidence>
<reference evidence="3" key="1">
    <citation type="submission" date="2017-09" db="EMBL/GenBank/DDBJ databases">
        <title>FDA dAtabase for Regulatory Grade micrObial Sequences (FDA-ARGOS): Supporting development and validation of Infectious Disease Dx tests.</title>
        <authorList>
            <person name="Minogue T."/>
            <person name="Wolcott M."/>
            <person name="Wasieloski L."/>
            <person name="Aguilar W."/>
            <person name="Moore D."/>
            <person name="Tallon L."/>
            <person name="Sadzewicz L."/>
            <person name="Ott S."/>
            <person name="Zhao X."/>
            <person name="Nagaraj S."/>
            <person name="Vavikolanu K."/>
            <person name="Aluvathingal J."/>
            <person name="Nadendla S."/>
            <person name="Sichtig H."/>
        </authorList>
    </citation>
    <scope>NUCLEOTIDE SEQUENCE [LARGE SCALE GENOMIC DNA]</scope>
    <source>
        <strain evidence="3">FDAARGOS_390</strain>
    </source>
</reference>
<dbReference type="AlphaFoldDB" id="A0A2A7SFL7"/>
<feature type="transmembrane region" description="Helical" evidence="1">
    <location>
        <begin position="111"/>
        <end position="134"/>
    </location>
</feature>